<organism evidence="5 6">
    <name type="scientific">Candidatus Daviesbacteria bacterium RIFCSPHIGHO2_12_FULL_37_11</name>
    <dbReference type="NCBI Taxonomy" id="1797777"/>
    <lineage>
        <taxon>Bacteria</taxon>
        <taxon>Candidatus Daviesiibacteriota</taxon>
    </lineage>
</organism>
<dbReference type="Gene3D" id="3.40.50.970">
    <property type="match status" value="1"/>
</dbReference>
<dbReference type="PANTHER" id="PTHR47514:SF1">
    <property type="entry name" value="TRANSKETOLASE N-TERMINAL SECTION-RELATED"/>
    <property type="match status" value="1"/>
</dbReference>
<reference evidence="5 6" key="1">
    <citation type="journal article" date="2016" name="Nat. Commun.">
        <title>Thousands of microbial genomes shed light on interconnected biogeochemical processes in an aquifer system.</title>
        <authorList>
            <person name="Anantharaman K."/>
            <person name="Brown C.T."/>
            <person name="Hug L.A."/>
            <person name="Sharon I."/>
            <person name="Castelle C.J."/>
            <person name="Probst A.J."/>
            <person name="Thomas B.C."/>
            <person name="Singh A."/>
            <person name="Wilkins M.J."/>
            <person name="Karaoz U."/>
            <person name="Brodie E.L."/>
            <person name="Williams K.H."/>
            <person name="Hubbard S.S."/>
            <person name="Banfield J.F."/>
        </authorList>
    </citation>
    <scope>NUCLEOTIDE SEQUENCE [LARGE SCALE GENOMIC DNA]</scope>
</reference>
<comment type="cofactor">
    <cofactor evidence="1">
        <name>thiamine diphosphate</name>
        <dbReference type="ChEBI" id="CHEBI:58937"/>
    </cofactor>
</comment>
<dbReference type="EMBL" id="MFDE01000047">
    <property type="protein sequence ID" value="OGE37286.1"/>
    <property type="molecule type" value="Genomic_DNA"/>
</dbReference>
<proteinExistence type="inferred from homology"/>
<dbReference type="SUPFAM" id="SSF52518">
    <property type="entry name" value="Thiamin diphosphate-binding fold (THDP-binding)"/>
    <property type="match status" value="1"/>
</dbReference>
<comment type="similarity">
    <text evidence="2">Belongs to the transketolase family.</text>
</comment>
<evidence type="ECO:0000256" key="2">
    <source>
        <dbReference type="ARBA" id="ARBA00007131"/>
    </source>
</evidence>
<comment type="caution">
    <text evidence="5">The sequence shown here is derived from an EMBL/GenBank/DDBJ whole genome shotgun (WGS) entry which is preliminary data.</text>
</comment>
<sequence length="294" mass="32517">MISDHDIKQLELKANDIRKDIIEMLVAAGSGHSAGPLGMADVFTALYFNILNIDPDKPEMDERDRLVLSNGHICPVLYATLARRGYFPVSELKTLRKFGTRLQGHPHRGTLPGLETTSGPLGSGLSQACGMAYAGRMDGKKWWVYCLTSDAEHDAGNLWEAVLFAGKYKLNNLTVIIDRNNIQIDGFTENIMPLEPLKDKYEAFGWHVIEIDGNNVQAVIDACNAAKGIENRPVVIIAHTIPGKGVDFMENRFEWHGIPPNIQDVGGAPDKLHQAQEALKELRTLGGKIRSEHE</sequence>
<dbReference type="Proteomes" id="UP000176527">
    <property type="component" value="Unassembled WGS sequence"/>
</dbReference>
<dbReference type="InterPro" id="IPR029061">
    <property type="entry name" value="THDP-binding"/>
</dbReference>
<keyword evidence="3" id="KW-0786">Thiamine pyrophosphate</keyword>
<gene>
    <name evidence="5" type="ORF">A3F00_00965</name>
</gene>
<name>A0A1F5K8N9_9BACT</name>
<evidence type="ECO:0000256" key="1">
    <source>
        <dbReference type="ARBA" id="ARBA00001964"/>
    </source>
</evidence>
<evidence type="ECO:0000313" key="5">
    <source>
        <dbReference type="EMBL" id="OGE37286.1"/>
    </source>
</evidence>
<feature type="domain" description="Transketolase N-terminal" evidence="4">
    <location>
        <begin position="14"/>
        <end position="265"/>
    </location>
</feature>
<dbReference type="AlphaFoldDB" id="A0A1F5K8N9"/>
<dbReference type="InterPro" id="IPR005474">
    <property type="entry name" value="Transketolase_N"/>
</dbReference>
<dbReference type="CDD" id="cd02012">
    <property type="entry name" value="TPP_TK"/>
    <property type="match status" value="1"/>
</dbReference>
<accession>A0A1F5K8N9</accession>
<evidence type="ECO:0000256" key="3">
    <source>
        <dbReference type="ARBA" id="ARBA00023052"/>
    </source>
</evidence>
<protein>
    <submittedName>
        <fullName evidence="5">Transketolase</fullName>
    </submittedName>
</protein>
<dbReference type="Pfam" id="PF00456">
    <property type="entry name" value="Transketolase_N"/>
    <property type="match status" value="1"/>
</dbReference>
<evidence type="ECO:0000259" key="4">
    <source>
        <dbReference type="Pfam" id="PF00456"/>
    </source>
</evidence>
<evidence type="ECO:0000313" key="6">
    <source>
        <dbReference type="Proteomes" id="UP000176527"/>
    </source>
</evidence>
<dbReference type="PANTHER" id="PTHR47514">
    <property type="entry name" value="TRANSKETOLASE N-TERMINAL SECTION-RELATED"/>
    <property type="match status" value="1"/>
</dbReference>